<dbReference type="Proteomes" id="UP000829196">
    <property type="component" value="Unassembled WGS sequence"/>
</dbReference>
<dbReference type="InterPro" id="IPR025558">
    <property type="entry name" value="DUF4283"/>
</dbReference>
<dbReference type="EMBL" id="JAGYWB010000007">
    <property type="protein sequence ID" value="KAI0516225.1"/>
    <property type="molecule type" value="Genomic_DNA"/>
</dbReference>
<keyword evidence="3" id="KW-1185">Reference proteome</keyword>
<accession>A0A8T3BPC7</accession>
<reference evidence="2" key="1">
    <citation type="journal article" date="2022" name="Front. Genet.">
        <title>Chromosome-Scale Assembly of the Dendrobium nobile Genome Provides Insights Into the Molecular Mechanism of the Biosynthesis of the Medicinal Active Ingredient of Dendrobium.</title>
        <authorList>
            <person name="Xu Q."/>
            <person name="Niu S.-C."/>
            <person name="Li K.-L."/>
            <person name="Zheng P.-J."/>
            <person name="Zhang X.-J."/>
            <person name="Jia Y."/>
            <person name="Liu Y."/>
            <person name="Niu Y.-X."/>
            <person name="Yu L.-H."/>
            <person name="Chen D.-F."/>
            <person name="Zhang G.-Q."/>
        </authorList>
    </citation>
    <scope>NUCLEOTIDE SEQUENCE</scope>
    <source>
        <tissue evidence="2">Leaf</tissue>
    </source>
</reference>
<sequence length="285" mass="31812">MASTGLCDSRFLNGASSALSFKEALSRASSSLVPFSDLRISSHWGLSALLISKEEISSLVAPLEFALVGRFPKKHPSIDTIRKFFFNLKLIGDCSVTILNPRNILIKLVNDFDYCRIFSHRSYFVSNCYMKVVKWSPNLDVEVDSPIVPIWVSFPYLRPRLFSPHILFGLDSLFGRTLKSDITAALVSRPSFARIFVELDVTKKYPDIILVGSPNTGYIQSLIFYDIPHFCMHCNSLGHLKEDFWILHPHLNSVSKPVSVSVSALCALPGVNLINVGSMLTVLDV</sequence>
<organism evidence="2 3">
    <name type="scientific">Dendrobium nobile</name>
    <name type="common">Orchid</name>
    <dbReference type="NCBI Taxonomy" id="94219"/>
    <lineage>
        <taxon>Eukaryota</taxon>
        <taxon>Viridiplantae</taxon>
        <taxon>Streptophyta</taxon>
        <taxon>Embryophyta</taxon>
        <taxon>Tracheophyta</taxon>
        <taxon>Spermatophyta</taxon>
        <taxon>Magnoliopsida</taxon>
        <taxon>Liliopsida</taxon>
        <taxon>Asparagales</taxon>
        <taxon>Orchidaceae</taxon>
        <taxon>Epidendroideae</taxon>
        <taxon>Malaxideae</taxon>
        <taxon>Dendrobiinae</taxon>
        <taxon>Dendrobium</taxon>
    </lineage>
</organism>
<dbReference type="InterPro" id="IPR040256">
    <property type="entry name" value="At4g02000-like"/>
</dbReference>
<name>A0A8T3BPC7_DENNO</name>
<feature type="domain" description="DUF4283" evidence="1">
    <location>
        <begin position="63"/>
        <end position="141"/>
    </location>
</feature>
<protein>
    <recommendedName>
        <fullName evidence="1">DUF4283 domain-containing protein</fullName>
    </recommendedName>
</protein>
<evidence type="ECO:0000259" key="1">
    <source>
        <dbReference type="Pfam" id="PF14111"/>
    </source>
</evidence>
<comment type="caution">
    <text evidence="2">The sequence shown here is derived from an EMBL/GenBank/DDBJ whole genome shotgun (WGS) entry which is preliminary data.</text>
</comment>
<dbReference type="Pfam" id="PF14111">
    <property type="entry name" value="DUF4283"/>
    <property type="match status" value="1"/>
</dbReference>
<dbReference type="OrthoDB" id="786567at2759"/>
<dbReference type="PANTHER" id="PTHR31286:SF179">
    <property type="entry name" value="RNASE H TYPE-1 DOMAIN-CONTAINING PROTEIN"/>
    <property type="match status" value="1"/>
</dbReference>
<gene>
    <name evidence="2" type="ORF">KFK09_008897</name>
</gene>
<evidence type="ECO:0000313" key="3">
    <source>
        <dbReference type="Proteomes" id="UP000829196"/>
    </source>
</evidence>
<dbReference type="AlphaFoldDB" id="A0A8T3BPC7"/>
<proteinExistence type="predicted"/>
<dbReference type="PANTHER" id="PTHR31286">
    <property type="entry name" value="GLYCINE-RICH CELL WALL STRUCTURAL PROTEIN 1.8-LIKE"/>
    <property type="match status" value="1"/>
</dbReference>
<evidence type="ECO:0000313" key="2">
    <source>
        <dbReference type="EMBL" id="KAI0516225.1"/>
    </source>
</evidence>